<keyword evidence="2" id="KW-1185">Reference proteome</keyword>
<accession>A0A194QVT4</accession>
<name>A0A194QVT4_PAPMA</name>
<reference evidence="1 2" key="1">
    <citation type="journal article" date="2015" name="Nat. Commun.">
        <title>Outbred genome sequencing and CRISPR/Cas9 gene editing in butterflies.</title>
        <authorList>
            <person name="Li X."/>
            <person name="Fan D."/>
            <person name="Zhang W."/>
            <person name="Liu G."/>
            <person name="Zhang L."/>
            <person name="Zhao L."/>
            <person name="Fang X."/>
            <person name="Chen L."/>
            <person name="Dong Y."/>
            <person name="Chen Y."/>
            <person name="Ding Y."/>
            <person name="Zhao R."/>
            <person name="Feng M."/>
            <person name="Zhu Y."/>
            <person name="Feng Y."/>
            <person name="Jiang X."/>
            <person name="Zhu D."/>
            <person name="Xiang H."/>
            <person name="Feng X."/>
            <person name="Li S."/>
            <person name="Wang J."/>
            <person name="Zhang G."/>
            <person name="Kronforst M.R."/>
            <person name="Wang W."/>
        </authorList>
    </citation>
    <scope>NUCLEOTIDE SEQUENCE [LARGE SCALE GENOMIC DNA]</scope>
    <source>
        <strain evidence="1">Ya'a_city_454_Pm</strain>
        <tissue evidence="1">Whole body</tissue>
    </source>
</reference>
<organism evidence="1 2">
    <name type="scientific">Papilio machaon</name>
    <name type="common">Old World swallowtail butterfly</name>
    <dbReference type="NCBI Taxonomy" id="76193"/>
    <lineage>
        <taxon>Eukaryota</taxon>
        <taxon>Metazoa</taxon>
        <taxon>Ecdysozoa</taxon>
        <taxon>Arthropoda</taxon>
        <taxon>Hexapoda</taxon>
        <taxon>Insecta</taxon>
        <taxon>Pterygota</taxon>
        <taxon>Neoptera</taxon>
        <taxon>Endopterygota</taxon>
        <taxon>Lepidoptera</taxon>
        <taxon>Glossata</taxon>
        <taxon>Ditrysia</taxon>
        <taxon>Papilionoidea</taxon>
        <taxon>Papilionidae</taxon>
        <taxon>Papilioninae</taxon>
        <taxon>Papilio</taxon>
    </lineage>
</organism>
<dbReference type="EMBL" id="KQ461108">
    <property type="protein sequence ID" value="KPJ09075.1"/>
    <property type="molecule type" value="Genomic_DNA"/>
</dbReference>
<gene>
    <name evidence="1" type="ORF">RR48_15216</name>
</gene>
<sequence>MLDYYKKHFMLRPGAGSLCHQALSVLITEIYEKAKELSSQFDGINVQQVQTNLNSLSSDINALITSAQVVEKTDDVKQAVVESENAIVLETVTEGEVHKEEIKEINIGKMMNHINEFVSQDTIKVINKIAISSNVVDADKTVKLVATELKENISAIMLPPEIHLCAKKQWS</sequence>
<protein>
    <submittedName>
        <fullName evidence="1">Uncharacterized protein</fullName>
    </submittedName>
</protein>
<evidence type="ECO:0000313" key="1">
    <source>
        <dbReference type="EMBL" id="KPJ09075.1"/>
    </source>
</evidence>
<evidence type="ECO:0000313" key="2">
    <source>
        <dbReference type="Proteomes" id="UP000053240"/>
    </source>
</evidence>
<proteinExistence type="predicted"/>
<dbReference type="AlphaFoldDB" id="A0A194QVT4"/>
<dbReference type="Proteomes" id="UP000053240">
    <property type="component" value="Unassembled WGS sequence"/>
</dbReference>
<dbReference type="InParanoid" id="A0A194QVT4"/>